<reference evidence="2" key="1">
    <citation type="submission" date="2020-05" db="EMBL/GenBank/DDBJ databases">
        <authorList>
            <person name="Chiriac C."/>
            <person name="Salcher M."/>
            <person name="Ghai R."/>
            <person name="Kavagutti S V."/>
        </authorList>
    </citation>
    <scope>NUCLEOTIDE SEQUENCE</scope>
</reference>
<dbReference type="Pfam" id="PF20037">
    <property type="entry name" value="DUF6440"/>
    <property type="match status" value="1"/>
</dbReference>
<organism evidence="2">
    <name type="scientific">uncultured Caudovirales phage</name>
    <dbReference type="NCBI Taxonomy" id="2100421"/>
    <lineage>
        <taxon>Viruses</taxon>
        <taxon>Duplodnaviria</taxon>
        <taxon>Heunggongvirae</taxon>
        <taxon>Uroviricota</taxon>
        <taxon>Caudoviricetes</taxon>
        <taxon>Peduoviridae</taxon>
        <taxon>Maltschvirus</taxon>
        <taxon>Maltschvirus maltsch</taxon>
    </lineage>
</organism>
<accession>A0A6J5RNH2</accession>
<name>A0A6J5RNH2_9CAUD</name>
<proteinExistence type="predicted"/>
<gene>
    <name evidence="2" type="ORF">UFOVP1299_32</name>
</gene>
<feature type="domain" description="DUF6440" evidence="1">
    <location>
        <begin position="43"/>
        <end position="74"/>
    </location>
</feature>
<sequence length="79" mass="8595">MFYNIQGSLLFVFSVVVIVGLAIVSSVATDVDATDVDAWHRSGMTLYTDNETGLQYLSSGICGGLTPRMDANSKQMRMK</sequence>
<protein>
    <recommendedName>
        <fullName evidence="1">DUF6440 domain-containing protein</fullName>
    </recommendedName>
</protein>
<evidence type="ECO:0000313" key="2">
    <source>
        <dbReference type="EMBL" id="CAB4195756.1"/>
    </source>
</evidence>
<dbReference type="EMBL" id="LR797246">
    <property type="protein sequence ID" value="CAB4195756.1"/>
    <property type="molecule type" value="Genomic_DNA"/>
</dbReference>
<evidence type="ECO:0000259" key="1">
    <source>
        <dbReference type="Pfam" id="PF20037"/>
    </source>
</evidence>
<dbReference type="InterPro" id="IPR045515">
    <property type="entry name" value="DUF6440"/>
</dbReference>